<reference evidence="1" key="1">
    <citation type="submission" date="2021-05" db="EMBL/GenBank/DDBJ databases">
        <authorList>
            <person name="Alioto T."/>
            <person name="Alioto T."/>
            <person name="Gomez Garrido J."/>
        </authorList>
    </citation>
    <scope>NUCLEOTIDE SEQUENCE</scope>
</reference>
<dbReference type="EMBL" id="HBUE01293044">
    <property type="protein sequence ID" value="CAG6574980.1"/>
    <property type="molecule type" value="Transcribed_RNA"/>
</dbReference>
<accession>A0A8D8JLR2</accession>
<sequence length="104" mass="11701">MLSAVCAQEEQRFAITLRRTGTPDADSGLSQLDKIDKTFVQHFWHSKQVIGETVHKTAVSSCHNATGNITLALVKNGFQLKIYVQQHLRTLKRIPQRNSNANQD</sequence>
<dbReference type="EMBL" id="HBUE01187280">
    <property type="protein sequence ID" value="CAG6523323.1"/>
    <property type="molecule type" value="Transcribed_RNA"/>
</dbReference>
<name>A0A8D8JLR2_CULPI</name>
<proteinExistence type="predicted"/>
<evidence type="ECO:0000313" key="1">
    <source>
        <dbReference type="EMBL" id="CAG6574980.1"/>
    </source>
</evidence>
<dbReference type="AlphaFoldDB" id="A0A8D8JLR2"/>
<organism evidence="1">
    <name type="scientific">Culex pipiens</name>
    <name type="common">House mosquito</name>
    <dbReference type="NCBI Taxonomy" id="7175"/>
    <lineage>
        <taxon>Eukaryota</taxon>
        <taxon>Metazoa</taxon>
        <taxon>Ecdysozoa</taxon>
        <taxon>Arthropoda</taxon>
        <taxon>Hexapoda</taxon>
        <taxon>Insecta</taxon>
        <taxon>Pterygota</taxon>
        <taxon>Neoptera</taxon>
        <taxon>Endopterygota</taxon>
        <taxon>Diptera</taxon>
        <taxon>Nematocera</taxon>
        <taxon>Culicoidea</taxon>
        <taxon>Culicidae</taxon>
        <taxon>Culicinae</taxon>
        <taxon>Culicini</taxon>
        <taxon>Culex</taxon>
        <taxon>Culex</taxon>
    </lineage>
</organism>
<protein>
    <submittedName>
        <fullName evidence="1">(northern house mosquito) hypothetical protein</fullName>
    </submittedName>
</protein>